<dbReference type="AlphaFoldDB" id="A0AAI8ST08"/>
<dbReference type="EMBL" id="AP020327">
    <property type="protein sequence ID" value="BBN50829.1"/>
    <property type="molecule type" value="Genomic_DNA"/>
</dbReference>
<name>A0AAI8ST08_MYCAV</name>
<gene>
    <name evidence="1" type="ORF">JPH1_53040</name>
</gene>
<sequence>MPVKRTTIELDEDLVQAAQAMTGETLRATVERALRQLVARGDESAAARRARIVEHIAHASSHVDADVLVSDEAWR</sequence>
<keyword evidence="1" id="KW-0614">Plasmid</keyword>
<proteinExistence type="predicted"/>
<accession>A0AAI8ST08</accession>
<dbReference type="InterPro" id="IPR019239">
    <property type="entry name" value="VapB_antitoxin"/>
</dbReference>
<geneLocation type="plasmid" evidence="1 2">
    <name>p1-JPH1</name>
</geneLocation>
<evidence type="ECO:0000313" key="1">
    <source>
        <dbReference type="EMBL" id="BBN50829.1"/>
    </source>
</evidence>
<dbReference type="Proteomes" id="UP000327362">
    <property type="component" value="Plasmid p1-JPH1"/>
</dbReference>
<organism evidence="1 2">
    <name type="scientific">Mycobacterium avium subsp. hominissuis</name>
    <dbReference type="NCBI Taxonomy" id="439334"/>
    <lineage>
        <taxon>Bacteria</taxon>
        <taxon>Bacillati</taxon>
        <taxon>Actinomycetota</taxon>
        <taxon>Actinomycetes</taxon>
        <taxon>Mycobacteriales</taxon>
        <taxon>Mycobacteriaceae</taxon>
        <taxon>Mycobacterium</taxon>
        <taxon>Mycobacterium avium complex (MAC)</taxon>
    </lineage>
</organism>
<protein>
    <submittedName>
        <fullName evidence="1">Antitoxin</fullName>
    </submittedName>
</protein>
<dbReference type="Pfam" id="PF09957">
    <property type="entry name" value="VapB_antitoxin"/>
    <property type="match status" value="1"/>
</dbReference>
<evidence type="ECO:0000313" key="2">
    <source>
        <dbReference type="Proteomes" id="UP000327362"/>
    </source>
</evidence>
<dbReference type="RefSeq" id="WP_095785527.1">
    <property type="nucleotide sequence ID" value="NZ_AP020327.1"/>
</dbReference>
<reference evidence="1 2" key="1">
    <citation type="submission" date="2019-09" db="EMBL/GenBank/DDBJ databases">
        <title>Complete genome sequence of Mycobacterium avium subsp. hominissuis strain JP-H-1.</title>
        <authorList>
            <person name="Kinoshita Y."/>
            <person name="Niwa H."/>
            <person name="Uchida-Fujii E."/>
            <person name="Nukada T."/>
        </authorList>
    </citation>
    <scope>NUCLEOTIDE SEQUENCE [LARGE SCALE GENOMIC DNA]</scope>
    <source>
        <strain evidence="1 2">JP-H-1</strain>
        <plasmid evidence="1 2">p1-JPH1</plasmid>
    </source>
</reference>